<dbReference type="GO" id="GO:0005656">
    <property type="term" value="C:nuclear pre-replicative complex"/>
    <property type="evidence" value="ECO:0007669"/>
    <property type="project" value="TreeGrafter"/>
</dbReference>
<evidence type="ECO:0000256" key="1">
    <source>
        <dbReference type="ARBA" id="ARBA00004123"/>
    </source>
</evidence>
<dbReference type="InterPro" id="IPR040855">
    <property type="entry name" value="ORC_WH_C"/>
</dbReference>
<keyword evidence="3" id="KW-0235">DNA replication</keyword>
<feature type="region of interest" description="Disordered" evidence="6">
    <location>
        <begin position="43"/>
        <end position="69"/>
    </location>
</feature>
<dbReference type="GO" id="GO:0003688">
    <property type="term" value="F:DNA replication origin binding"/>
    <property type="evidence" value="ECO:0007669"/>
    <property type="project" value="TreeGrafter"/>
</dbReference>
<dbReference type="GO" id="GO:0031261">
    <property type="term" value="C:DNA replication preinitiation complex"/>
    <property type="evidence" value="ECO:0007669"/>
    <property type="project" value="TreeGrafter"/>
</dbReference>
<comment type="similarity">
    <text evidence="2">Belongs to the ORC3 family.</text>
</comment>
<keyword evidence="5" id="KW-0539">Nucleus</keyword>
<evidence type="ECO:0000259" key="8">
    <source>
        <dbReference type="Pfam" id="PF18137"/>
    </source>
</evidence>
<dbReference type="GO" id="GO:0005664">
    <property type="term" value="C:nuclear origin of replication recognition complex"/>
    <property type="evidence" value="ECO:0007669"/>
    <property type="project" value="InterPro"/>
</dbReference>
<organism evidence="9 10">
    <name type="scientific">Cladophialophora chaetospira</name>
    <dbReference type="NCBI Taxonomy" id="386627"/>
    <lineage>
        <taxon>Eukaryota</taxon>
        <taxon>Fungi</taxon>
        <taxon>Dikarya</taxon>
        <taxon>Ascomycota</taxon>
        <taxon>Pezizomycotina</taxon>
        <taxon>Eurotiomycetes</taxon>
        <taxon>Chaetothyriomycetidae</taxon>
        <taxon>Chaetothyriales</taxon>
        <taxon>Herpotrichiellaceae</taxon>
        <taxon>Cladophialophora</taxon>
    </lineage>
</organism>
<comment type="caution">
    <text evidence="9">The sequence shown here is derived from an EMBL/GenBank/DDBJ whole genome shotgun (WGS) entry which is preliminary data.</text>
</comment>
<sequence length="711" mass="80462">MRDSQLRTTSKGQQANGYSSEKTLPLQRRMDENAHTACYIFKPATHHDEDANPRPQKKRRLNKNATEHIHKDNTWPRLLGGQESDESAGLRKTLFDATWGKQQAKLDDIGHSFDDRLLKDLLESSLPQDVASLQGHGRLRAGLLVSPATTQLEFYNALEQRVQEGSEDQTDILVPLQPAHCPNIQTALKTIIKLSMIGRGDEKAYADFLAEHKALIPMNFDLELLQRYTQQENVGRVMISMMDVETFETPILSELISTFHSWSDRIPFMLVIGISTTIELFESRFSRATISLLDAYVVETNASQRGDEPLFNLYKTLQYNEQTEVFLGPAVVKVLADLADEQATTPETFIRAMKYAYMSHFFANPLSPLCSRPREATSWHPALYKAIRNLPSFESLCETLAEGDESQRQKARLLLTSDKDLKSEAEGAIRTGQEFMWSCLNAISTLRYVYHHVVQLDKYTPWESETHLLASLPDLLGSDLVKSIDEAIRFRPAPPTLGDLLRSTAAELADFQDYVYSTTSSAEQESQNLLLPLRFLRSYLTHRTTPPSSSPHPHRTSPFRHFMAESYTITSRSPLSQTIHPRARSCIERALTRPADYLGCACCTSDSLEVADKASLPPTSLLLHMLNEAGAVINVRDLWDAFRETLSRSRSQSQQEDEDDDEEDGQGSGDERQILALFYRALAELRYLGWIKQSKRKPGVECIQKTVWMGL</sequence>
<keyword evidence="4" id="KW-0238">DNA-binding</keyword>
<dbReference type="InterPro" id="IPR020795">
    <property type="entry name" value="ORC3"/>
</dbReference>
<feature type="compositionally biased region" description="Acidic residues" evidence="6">
    <location>
        <begin position="655"/>
        <end position="665"/>
    </location>
</feature>
<dbReference type="CDD" id="cd20704">
    <property type="entry name" value="Orc3"/>
    <property type="match status" value="1"/>
</dbReference>
<dbReference type="GO" id="GO:0006270">
    <property type="term" value="P:DNA replication initiation"/>
    <property type="evidence" value="ECO:0007669"/>
    <property type="project" value="TreeGrafter"/>
</dbReference>
<evidence type="ECO:0000313" key="10">
    <source>
        <dbReference type="Proteomes" id="UP001172673"/>
    </source>
</evidence>
<gene>
    <name evidence="9" type="primary">ORC3</name>
    <name evidence="9" type="ORF">H2200_001731</name>
</gene>
<name>A0AA39CPX9_9EURO</name>
<evidence type="ECO:0000256" key="2">
    <source>
        <dbReference type="ARBA" id="ARBA00010977"/>
    </source>
</evidence>
<feature type="region of interest" description="Disordered" evidence="6">
    <location>
        <begin position="647"/>
        <end position="668"/>
    </location>
</feature>
<evidence type="ECO:0000256" key="6">
    <source>
        <dbReference type="SAM" id="MobiDB-lite"/>
    </source>
</evidence>
<reference evidence="9" key="1">
    <citation type="submission" date="2022-10" db="EMBL/GenBank/DDBJ databases">
        <title>Culturing micro-colonial fungi from biological soil crusts in the Mojave desert and describing Neophaeococcomyces mojavensis, and introducing the new genera and species Taxawa tesnikishii.</title>
        <authorList>
            <person name="Kurbessoian T."/>
            <person name="Stajich J.E."/>
        </authorList>
    </citation>
    <scope>NUCLEOTIDE SEQUENCE</scope>
    <source>
        <strain evidence="9">TK_41</strain>
    </source>
</reference>
<evidence type="ECO:0000256" key="5">
    <source>
        <dbReference type="ARBA" id="ARBA00023242"/>
    </source>
</evidence>
<protein>
    <submittedName>
        <fullName evidence="9">Origin recognition complex subunit 3</fullName>
    </submittedName>
</protein>
<feature type="domain" description="Origin recognition complex subunit 3 winged helix C-terminal" evidence="8">
    <location>
        <begin position="584"/>
        <end position="708"/>
    </location>
</feature>
<feature type="compositionally biased region" description="Polar residues" evidence="6">
    <location>
        <begin position="1"/>
        <end position="22"/>
    </location>
</feature>
<evidence type="ECO:0000259" key="7">
    <source>
        <dbReference type="Pfam" id="PF07034"/>
    </source>
</evidence>
<dbReference type="PANTHER" id="PTHR12748:SF0">
    <property type="entry name" value="ORIGIN RECOGNITION COMPLEX SUBUNIT 3"/>
    <property type="match status" value="1"/>
</dbReference>
<dbReference type="Pfam" id="PF07034">
    <property type="entry name" value="ORC3_N"/>
    <property type="match status" value="1"/>
</dbReference>
<dbReference type="AlphaFoldDB" id="A0AA39CPX9"/>
<evidence type="ECO:0000256" key="4">
    <source>
        <dbReference type="ARBA" id="ARBA00023125"/>
    </source>
</evidence>
<comment type="subcellular location">
    <subcellularLocation>
        <location evidence="1">Nucleus</location>
    </subcellularLocation>
</comment>
<dbReference type="Pfam" id="PF18137">
    <property type="entry name" value="WHD_ORC"/>
    <property type="match status" value="1"/>
</dbReference>
<evidence type="ECO:0000313" key="9">
    <source>
        <dbReference type="EMBL" id="KAJ9615655.1"/>
    </source>
</evidence>
<dbReference type="InterPro" id="IPR045667">
    <property type="entry name" value="ORC3_N"/>
</dbReference>
<proteinExistence type="inferred from homology"/>
<feature type="domain" description="Origin recognition complex subunit 3 N-terminal" evidence="7">
    <location>
        <begin position="34"/>
        <end position="368"/>
    </location>
</feature>
<dbReference type="PANTHER" id="PTHR12748">
    <property type="entry name" value="ORIGIN RECOGNITION COMPLEX SUBUNIT 3"/>
    <property type="match status" value="1"/>
</dbReference>
<accession>A0AA39CPX9</accession>
<evidence type="ECO:0000256" key="3">
    <source>
        <dbReference type="ARBA" id="ARBA00022705"/>
    </source>
</evidence>
<keyword evidence="10" id="KW-1185">Reference proteome</keyword>
<feature type="region of interest" description="Disordered" evidence="6">
    <location>
        <begin position="1"/>
        <end position="25"/>
    </location>
</feature>
<dbReference type="Proteomes" id="UP001172673">
    <property type="component" value="Unassembled WGS sequence"/>
</dbReference>
<dbReference type="EMBL" id="JAPDRK010000002">
    <property type="protein sequence ID" value="KAJ9615655.1"/>
    <property type="molecule type" value="Genomic_DNA"/>
</dbReference>